<evidence type="ECO:0000256" key="1">
    <source>
        <dbReference type="SAM" id="Phobius"/>
    </source>
</evidence>
<feature type="transmembrane region" description="Helical" evidence="1">
    <location>
        <begin position="31"/>
        <end position="51"/>
    </location>
</feature>
<reference evidence="2" key="1">
    <citation type="submission" date="2018-02" db="EMBL/GenBank/DDBJ databases">
        <title>Rhizophora mucronata_Transcriptome.</title>
        <authorList>
            <person name="Meera S.P."/>
            <person name="Sreeshan A."/>
            <person name="Augustine A."/>
        </authorList>
    </citation>
    <scope>NUCLEOTIDE SEQUENCE</scope>
    <source>
        <tissue evidence="2">Leaf</tissue>
    </source>
</reference>
<dbReference type="AlphaFoldDB" id="A0A2P2P2G5"/>
<proteinExistence type="predicted"/>
<keyword evidence="1" id="KW-0812">Transmembrane</keyword>
<evidence type="ECO:0000313" key="2">
    <source>
        <dbReference type="EMBL" id="MBX48917.1"/>
    </source>
</evidence>
<dbReference type="EMBL" id="GGEC01068433">
    <property type="protein sequence ID" value="MBX48917.1"/>
    <property type="molecule type" value="Transcribed_RNA"/>
</dbReference>
<keyword evidence="1" id="KW-1133">Transmembrane helix</keyword>
<organism evidence="2">
    <name type="scientific">Rhizophora mucronata</name>
    <name type="common">Asiatic mangrove</name>
    <dbReference type="NCBI Taxonomy" id="61149"/>
    <lineage>
        <taxon>Eukaryota</taxon>
        <taxon>Viridiplantae</taxon>
        <taxon>Streptophyta</taxon>
        <taxon>Embryophyta</taxon>
        <taxon>Tracheophyta</taxon>
        <taxon>Spermatophyta</taxon>
        <taxon>Magnoliopsida</taxon>
        <taxon>eudicotyledons</taxon>
        <taxon>Gunneridae</taxon>
        <taxon>Pentapetalae</taxon>
        <taxon>rosids</taxon>
        <taxon>fabids</taxon>
        <taxon>Malpighiales</taxon>
        <taxon>Rhizophoraceae</taxon>
        <taxon>Rhizophora</taxon>
    </lineage>
</organism>
<sequence length="52" mass="6004">MSASGYVGKIESLTVPTGGFVEKLNLFDCRYWFLSCEFWGFCVFLCFCWSVE</sequence>
<name>A0A2P2P2G5_RHIMU</name>
<keyword evidence="1" id="KW-0472">Membrane</keyword>
<accession>A0A2P2P2G5</accession>
<protein>
    <submittedName>
        <fullName evidence="2">Uncharacterized protein</fullName>
    </submittedName>
</protein>